<sequence length="175" mass="18768">MKGLALSLALLSSLAVAGPVLEFSASDPTWYTQNDTVMGGISSSRVRIEGGILKFTGQVRLENNGGFSGIRSNPGRFDLSGYSALRLRVKGDGKQYAFQLGTSTAGGVNYRAEFNTVAGQWTEVTIPLNTLRPTRFGRQLAGPALDRSKISFFGLMVGNGRAEGFALDVDWIRGE</sequence>
<evidence type="ECO:0000313" key="5">
    <source>
        <dbReference type="Proteomes" id="UP001276150"/>
    </source>
</evidence>
<evidence type="ECO:0000259" key="3">
    <source>
        <dbReference type="Pfam" id="PF08547"/>
    </source>
</evidence>
<protein>
    <submittedName>
        <fullName evidence="4">CIA30 family protein</fullName>
    </submittedName>
</protein>
<feature type="chain" id="PRO_5046511414" evidence="2">
    <location>
        <begin position="18"/>
        <end position="175"/>
    </location>
</feature>
<dbReference type="PANTHER" id="PTHR13194:SF19">
    <property type="entry name" value="NAD(P)-BINDING ROSSMANN-FOLD SUPERFAMILY PROTEIN"/>
    <property type="match status" value="1"/>
</dbReference>
<dbReference type="Gene3D" id="2.60.120.430">
    <property type="entry name" value="Galactose-binding lectin"/>
    <property type="match status" value="1"/>
</dbReference>
<organism evidence="4 5">
    <name type="scientific">Deinococcus arenicola</name>
    <dbReference type="NCBI Taxonomy" id="2994950"/>
    <lineage>
        <taxon>Bacteria</taxon>
        <taxon>Thermotogati</taxon>
        <taxon>Deinococcota</taxon>
        <taxon>Deinococci</taxon>
        <taxon>Deinococcales</taxon>
        <taxon>Deinococcaceae</taxon>
        <taxon>Deinococcus</taxon>
    </lineage>
</organism>
<dbReference type="Proteomes" id="UP001276150">
    <property type="component" value="Unassembled WGS sequence"/>
</dbReference>
<evidence type="ECO:0000256" key="2">
    <source>
        <dbReference type="SAM" id="SignalP"/>
    </source>
</evidence>
<evidence type="ECO:0000256" key="1">
    <source>
        <dbReference type="ARBA" id="ARBA00007884"/>
    </source>
</evidence>
<dbReference type="InterPro" id="IPR008979">
    <property type="entry name" value="Galactose-bd-like_sf"/>
</dbReference>
<feature type="signal peptide" evidence="2">
    <location>
        <begin position="1"/>
        <end position="17"/>
    </location>
</feature>
<dbReference type="PANTHER" id="PTHR13194">
    <property type="entry name" value="COMPLEX I INTERMEDIATE-ASSOCIATED PROTEIN 30"/>
    <property type="match status" value="1"/>
</dbReference>
<keyword evidence="5" id="KW-1185">Reference proteome</keyword>
<accession>A0ABU4DTF9</accession>
<dbReference type="SUPFAM" id="SSF49785">
    <property type="entry name" value="Galactose-binding domain-like"/>
    <property type="match status" value="1"/>
</dbReference>
<dbReference type="InterPro" id="IPR013857">
    <property type="entry name" value="NADH-UbQ_OxRdtase-assoc_prot30"/>
</dbReference>
<reference evidence="4 5" key="1">
    <citation type="submission" date="2022-11" db="EMBL/GenBank/DDBJ databases">
        <title>Deinococcus ZS9-10, Low Temperature and Draught-tolerating, UV-resistant Bacteria from Continental Antarctica.</title>
        <authorList>
            <person name="Cheng L."/>
        </authorList>
    </citation>
    <scope>NUCLEOTIDE SEQUENCE [LARGE SCALE GENOMIC DNA]</scope>
    <source>
        <strain evidence="4 5">ZS9-10</strain>
    </source>
</reference>
<gene>
    <name evidence="4" type="ORF">ORD21_11675</name>
</gene>
<evidence type="ECO:0000313" key="4">
    <source>
        <dbReference type="EMBL" id="MDV6375247.1"/>
    </source>
</evidence>
<dbReference type="Pfam" id="PF08547">
    <property type="entry name" value="CIA30"/>
    <property type="match status" value="1"/>
</dbReference>
<comment type="caution">
    <text evidence="4">The sequence shown here is derived from an EMBL/GenBank/DDBJ whole genome shotgun (WGS) entry which is preliminary data.</text>
</comment>
<dbReference type="RefSeq" id="WP_317640579.1">
    <property type="nucleotide sequence ID" value="NZ_JAPMIV010000021.1"/>
</dbReference>
<proteinExistence type="inferred from homology"/>
<name>A0ABU4DTF9_9DEIO</name>
<comment type="similarity">
    <text evidence="1">Belongs to the CIA30 family.</text>
</comment>
<keyword evidence="2" id="KW-0732">Signal</keyword>
<feature type="domain" description="NADH:ubiquinone oxidoreductase intermediate-associated protein 30" evidence="3">
    <location>
        <begin position="27"/>
        <end position="169"/>
    </location>
</feature>
<dbReference type="EMBL" id="JAPMIV010000021">
    <property type="protein sequence ID" value="MDV6375247.1"/>
    <property type="molecule type" value="Genomic_DNA"/>
</dbReference>
<dbReference type="InterPro" id="IPR039131">
    <property type="entry name" value="NDUFAF1"/>
</dbReference>